<keyword evidence="3" id="KW-1185">Reference proteome</keyword>
<reference evidence="3" key="1">
    <citation type="journal article" date="2019" name="Int. J. Syst. Evol. Microbiol.">
        <title>The Global Catalogue of Microorganisms (GCM) 10K type strain sequencing project: providing services to taxonomists for standard genome sequencing and annotation.</title>
        <authorList>
            <consortium name="The Broad Institute Genomics Platform"/>
            <consortium name="The Broad Institute Genome Sequencing Center for Infectious Disease"/>
            <person name="Wu L."/>
            <person name="Ma J."/>
        </authorList>
    </citation>
    <scope>NUCLEOTIDE SEQUENCE [LARGE SCALE GENOMIC DNA]</scope>
    <source>
        <strain evidence="3">KCTC 52094</strain>
    </source>
</reference>
<comment type="caution">
    <text evidence="2">The sequence shown here is derived from an EMBL/GenBank/DDBJ whole genome shotgun (WGS) entry which is preliminary data.</text>
</comment>
<dbReference type="PANTHER" id="PTHR47197">
    <property type="entry name" value="PROTEIN NIRF"/>
    <property type="match status" value="1"/>
</dbReference>
<dbReference type="Proteomes" id="UP001595593">
    <property type="component" value="Unassembled WGS sequence"/>
</dbReference>
<proteinExistence type="predicted"/>
<dbReference type="Gene3D" id="2.130.10.10">
    <property type="entry name" value="YVTN repeat-like/Quinoprotein amine dehydrogenase"/>
    <property type="match status" value="1"/>
</dbReference>
<sequence>MARILSTPILSRRHALGAMAGLFAAAHLPPAFAAAAVEQKIRLSPPGGLYELVFNRATGLVHVAAVGPRGGDQAAILALDPGTLEVKGSIPMADPAFGLAVNDRTGLLYTTNTRTGSVSIIDPREGRIVGSVVHGEKAHLRQAVVDPAANRIYVSAPGFQGAPSQVWVIDGATHKLLSVIEEGLGEAATGLTLDAAGNRLFVTRLMANEVAEIDLSSGKVARSFASGGESAVNAAYEAANQRLFVTNQKSGNLAVLDATSGAVLKSIETGAGALSIALNPAKGLVLIANRGAGTVSVIDAGTLELRNSLATGTHPNTIAFNAEGSIAYVTNKAKSAGRGQPPIDDPNGDTVSLIRL</sequence>
<dbReference type="PROSITE" id="PS51318">
    <property type="entry name" value="TAT"/>
    <property type="match status" value="1"/>
</dbReference>
<dbReference type="EMBL" id="JBHRTN010000003">
    <property type="protein sequence ID" value="MFC3123727.1"/>
    <property type="molecule type" value="Genomic_DNA"/>
</dbReference>
<dbReference type="InterPro" id="IPR011048">
    <property type="entry name" value="Haem_d1_sf"/>
</dbReference>
<evidence type="ECO:0000256" key="1">
    <source>
        <dbReference type="SAM" id="SignalP"/>
    </source>
</evidence>
<organism evidence="2 3">
    <name type="scientific">Teichococcus globiformis</name>
    <dbReference type="NCBI Taxonomy" id="2307229"/>
    <lineage>
        <taxon>Bacteria</taxon>
        <taxon>Pseudomonadati</taxon>
        <taxon>Pseudomonadota</taxon>
        <taxon>Alphaproteobacteria</taxon>
        <taxon>Acetobacterales</taxon>
        <taxon>Roseomonadaceae</taxon>
        <taxon>Roseomonas</taxon>
    </lineage>
</organism>
<dbReference type="InterPro" id="IPR015943">
    <property type="entry name" value="WD40/YVTN_repeat-like_dom_sf"/>
</dbReference>
<dbReference type="InterPro" id="IPR006311">
    <property type="entry name" value="TAT_signal"/>
</dbReference>
<evidence type="ECO:0000313" key="2">
    <source>
        <dbReference type="EMBL" id="MFC3123727.1"/>
    </source>
</evidence>
<gene>
    <name evidence="2" type="ORF">ACFOD4_01530</name>
</gene>
<name>A0ABV7FY28_9PROT</name>
<feature type="signal peptide" evidence="1">
    <location>
        <begin position="1"/>
        <end position="33"/>
    </location>
</feature>
<feature type="chain" id="PRO_5047224222" evidence="1">
    <location>
        <begin position="34"/>
        <end position="356"/>
    </location>
</feature>
<dbReference type="PANTHER" id="PTHR47197:SF3">
    <property type="entry name" value="DIHYDRO-HEME D1 DEHYDROGENASE"/>
    <property type="match status" value="1"/>
</dbReference>
<protein>
    <submittedName>
        <fullName evidence="2">YncE family protein</fullName>
    </submittedName>
</protein>
<evidence type="ECO:0000313" key="3">
    <source>
        <dbReference type="Proteomes" id="UP001595593"/>
    </source>
</evidence>
<dbReference type="RefSeq" id="WP_379592889.1">
    <property type="nucleotide sequence ID" value="NZ_JBHRTN010000003.1"/>
</dbReference>
<keyword evidence="1" id="KW-0732">Signal</keyword>
<dbReference type="SUPFAM" id="SSF51004">
    <property type="entry name" value="C-terminal (heme d1) domain of cytochrome cd1-nitrite reductase"/>
    <property type="match status" value="1"/>
</dbReference>
<dbReference type="InterPro" id="IPR051200">
    <property type="entry name" value="Host-pathogen_enzymatic-act"/>
</dbReference>
<accession>A0ABV7FY28</accession>